<feature type="coiled-coil region" evidence="8">
    <location>
        <begin position="39"/>
        <end position="66"/>
    </location>
</feature>
<evidence type="ECO:0000256" key="3">
    <source>
        <dbReference type="ARBA" id="ARBA00005795"/>
    </source>
</evidence>
<dbReference type="GO" id="GO:0005634">
    <property type="term" value="C:nucleus"/>
    <property type="evidence" value="ECO:0007669"/>
    <property type="project" value="UniProtKB-SubCell"/>
</dbReference>
<sequence>MGITQDKVEKIRHFSKRADKLEEEYVREPLNAAVILAYNRRLDNTLEDLKEHVQRQEEALQELRTKRSIDLQSSDTEPRARLAQIRRAKKAYDSLLQTEPELPAPESPLPALIALRETVKHLQETKASISAIAEAVAVDRQRLKAEEVNLRDNQLIASGLEARIEKLQNERSQKEEKTPAQLARELIRTQRRENEKLDQEAEKLKASIYEFIDEHLASMLAAEDVGGPVVGDAVDVPDATLEAGYTHHGKPKKPKTTTTEDEDPRQQRIDTLVRRQRGREGAQDEGPTNKREAAALEMHRLLDSLLEAGSSYIDLPRDSAASRFLVKAKIAQFHHRDARRLRLIDFGRSIDD</sequence>
<evidence type="ECO:0000256" key="7">
    <source>
        <dbReference type="ARBA" id="ARBA00023328"/>
    </source>
</evidence>
<dbReference type="GO" id="GO:0051382">
    <property type="term" value="P:kinetochore assembly"/>
    <property type="evidence" value="ECO:0007669"/>
    <property type="project" value="InterPro"/>
</dbReference>
<feature type="compositionally biased region" description="Basic and acidic residues" evidence="9">
    <location>
        <begin position="264"/>
        <end position="290"/>
    </location>
</feature>
<dbReference type="PANTHER" id="PTHR14401:SF6">
    <property type="entry name" value="CENTROMERE PROTEIN K"/>
    <property type="match status" value="1"/>
</dbReference>
<organism evidence="10 11">
    <name type="scientific">Byssochlamys spectabilis</name>
    <name type="common">Paecilomyces variotii</name>
    <dbReference type="NCBI Taxonomy" id="264951"/>
    <lineage>
        <taxon>Eukaryota</taxon>
        <taxon>Fungi</taxon>
        <taxon>Dikarya</taxon>
        <taxon>Ascomycota</taxon>
        <taxon>Pezizomycotina</taxon>
        <taxon>Eurotiomycetes</taxon>
        <taxon>Eurotiomycetidae</taxon>
        <taxon>Eurotiales</taxon>
        <taxon>Thermoascaceae</taxon>
        <taxon>Paecilomyces</taxon>
    </lineage>
</organism>
<evidence type="ECO:0000256" key="6">
    <source>
        <dbReference type="ARBA" id="ARBA00023242"/>
    </source>
</evidence>
<feature type="coiled-coil region" evidence="8">
    <location>
        <begin position="150"/>
        <end position="214"/>
    </location>
</feature>
<name>A0A443HS18_BYSSP</name>
<keyword evidence="5 8" id="KW-0175">Coiled coil</keyword>
<keyword evidence="4" id="KW-0158">Chromosome</keyword>
<dbReference type="AlphaFoldDB" id="A0A443HS18"/>
<dbReference type="RefSeq" id="XP_028484222.1">
    <property type="nucleotide sequence ID" value="XM_028627104.1"/>
</dbReference>
<dbReference type="VEuPathDB" id="FungiDB:C8Q69DRAFT_297553"/>
<keyword evidence="7" id="KW-0137">Centromere</keyword>
<dbReference type="Proteomes" id="UP000283841">
    <property type="component" value="Unassembled WGS sequence"/>
</dbReference>
<evidence type="ECO:0000256" key="1">
    <source>
        <dbReference type="ARBA" id="ARBA00004123"/>
    </source>
</evidence>
<protein>
    <submittedName>
        <fullName evidence="10">Uncharacterized protein</fullName>
    </submittedName>
</protein>
<evidence type="ECO:0000256" key="2">
    <source>
        <dbReference type="ARBA" id="ARBA00004584"/>
    </source>
</evidence>
<comment type="similarity">
    <text evidence="3">Belongs to the CENP-K/MCM22 family.</text>
</comment>
<dbReference type="GO" id="GO:0000775">
    <property type="term" value="C:chromosome, centromeric region"/>
    <property type="evidence" value="ECO:0007669"/>
    <property type="project" value="UniProtKB-SubCell"/>
</dbReference>
<evidence type="ECO:0000256" key="9">
    <source>
        <dbReference type="SAM" id="MobiDB-lite"/>
    </source>
</evidence>
<evidence type="ECO:0000256" key="5">
    <source>
        <dbReference type="ARBA" id="ARBA00023054"/>
    </source>
</evidence>
<dbReference type="GeneID" id="39596381"/>
<keyword evidence="6" id="KW-0539">Nucleus</keyword>
<evidence type="ECO:0000313" key="11">
    <source>
        <dbReference type="Proteomes" id="UP000283841"/>
    </source>
</evidence>
<comment type="subcellular location">
    <subcellularLocation>
        <location evidence="2">Chromosome</location>
        <location evidence="2">Centromere</location>
    </subcellularLocation>
    <subcellularLocation>
        <location evidence="1">Nucleus</location>
    </subcellularLocation>
</comment>
<keyword evidence="11" id="KW-1185">Reference proteome</keyword>
<dbReference type="InterPro" id="IPR020993">
    <property type="entry name" value="Centromere_CenpK"/>
</dbReference>
<feature type="region of interest" description="Disordered" evidence="9">
    <location>
        <begin position="242"/>
        <end position="290"/>
    </location>
</feature>
<evidence type="ECO:0000256" key="8">
    <source>
        <dbReference type="SAM" id="Coils"/>
    </source>
</evidence>
<reference evidence="10 11" key="1">
    <citation type="journal article" date="2018" name="Front. Microbiol.">
        <title>Genomic and genetic insights into a cosmopolitan fungus, Paecilomyces variotii (Eurotiales).</title>
        <authorList>
            <person name="Urquhart A.S."/>
            <person name="Mondo S.J."/>
            <person name="Makela M.R."/>
            <person name="Hane J.K."/>
            <person name="Wiebenga A."/>
            <person name="He G."/>
            <person name="Mihaltcheva S."/>
            <person name="Pangilinan J."/>
            <person name="Lipzen A."/>
            <person name="Barry K."/>
            <person name="de Vries R.P."/>
            <person name="Grigoriev I.V."/>
            <person name="Idnurm A."/>
        </authorList>
    </citation>
    <scope>NUCLEOTIDE SEQUENCE [LARGE SCALE GENOMIC DNA]</scope>
    <source>
        <strain evidence="10 11">CBS 101075</strain>
    </source>
</reference>
<dbReference type="GO" id="GO:0000070">
    <property type="term" value="P:mitotic sister chromatid segregation"/>
    <property type="evidence" value="ECO:0007669"/>
    <property type="project" value="TreeGrafter"/>
</dbReference>
<proteinExistence type="inferred from homology"/>
<evidence type="ECO:0000313" key="10">
    <source>
        <dbReference type="EMBL" id="RWQ94577.1"/>
    </source>
</evidence>
<dbReference type="PANTHER" id="PTHR14401">
    <property type="entry name" value="CENTROMERE PROTEIN K"/>
    <property type="match status" value="1"/>
</dbReference>
<comment type="caution">
    <text evidence="10">The sequence shown here is derived from an EMBL/GenBank/DDBJ whole genome shotgun (WGS) entry which is preliminary data.</text>
</comment>
<dbReference type="EMBL" id="RCNU01000007">
    <property type="protein sequence ID" value="RWQ94577.1"/>
    <property type="molecule type" value="Genomic_DNA"/>
</dbReference>
<accession>A0A443HS18</accession>
<gene>
    <name evidence="10" type="ORF">C8Q69DRAFT_297553</name>
</gene>
<evidence type="ECO:0000256" key="4">
    <source>
        <dbReference type="ARBA" id="ARBA00022454"/>
    </source>
</evidence>